<dbReference type="PANTHER" id="PTHR42791:SF1">
    <property type="entry name" value="N-ACETYLTRANSFERASE DOMAIN-CONTAINING PROTEIN"/>
    <property type="match status" value="1"/>
</dbReference>
<evidence type="ECO:0000313" key="3">
    <source>
        <dbReference type="Proteomes" id="UP001233271"/>
    </source>
</evidence>
<accession>A0AA48L980</accession>
<dbReference type="Proteomes" id="UP001233271">
    <property type="component" value="Chromosome 6"/>
</dbReference>
<dbReference type="EMBL" id="AP028217">
    <property type="protein sequence ID" value="BEI94237.1"/>
    <property type="molecule type" value="Genomic_DNA"/>
</dbReference>
<name>A0AA48L980_9TREE</name>
<dbReference type="InterPro" id="IPR016181">
    <property type="entry name" value="Acyl_CoA_acyltransferase"/>
</dbReference>
<gene>
    <name evidence="2" type="ORF">CcaverHIS019_0606960</name>
</gene>
<dbReference type="SUPFAM" id="SSF55729">
    <property type="entry name" value="Acyl-CoA N-acyltransferases (Nat)"/>
    <property type="match status" value="1"/>
</dbReference>
<dbReference type="RefSeq" id="XP_060459502.1">
    <property type="nucleotide sequence ID" value="XM_060603182.1"/>
</dbReference>
<sequence length="227" mass="24625">MPDYPVFVPQNAPPPPAPLHLVPRDASESEILAASATLSESFKMDQIAQLISSGVPGLHEARIYRTIKTGVLDGEVYTISNDGDVLGVMVVKPPGFEHRSSPNSDGPQGHEAERLAKLKQDADEHYALLKKVLSALEIEAFGPNEVTDIFYISHIGVSPSAQGRGVGTALVNYMVARGKAMGIPVSLLTMTEGHVKYYKKFGFKTRAYTEVEVGGELTRWWAMSTDA</sequence>
<evidence type="ECO:0000313" key="2">
    <source>
        <dbReference type="EMBL" id="BEI94237.1"/>
    </source>
</evidence>
<evidence type="ECO:0000259" key="1">
    <source>
        <dbReference type="PROSITE" id="PS51186"/>
    </source>
</evidence>
<dbReference type="AlphaFoldDB" id="A0AA48L980"/>
<dbReference type="PROSITE" id="PS51186">
    <property type="entry name" value="GNAT"/>
    <property type="match status" value="1"/>
</dbReference>
<dbReference type="KEGG" id="ccac:CcaHIS019_0606960"/>
<dbReference type="PANTHER" id="PTHR42791">
    <property type="entry name" value="GNAT FAMILY ACETYLTRANSFERASE"/>
    <property type="match status" value="1"/>
</dbReference>
<dbReference type="GeneID" id="85498107"/>
<feature type="domain" description="N-acetyltransferase" evidence="1">
    <location>
        <begin position="96"/>
        <end position="226"/>
    </location>
</feature>
<dbReference type="InterPro" id="IPR052523">
    <property type="entry name" value="Trichothecene_AcTrans"/>
</dbReference>
<reference evidence="2" key="1">
    <citation type="journal article" date="2023" name="BMC Genomics">
        <title>Chromosome-level genome assemblies of Cutaneotrichosporon spp. (Trichosporonales, Basidiomycota) reveal imbalanced evolution between nucleotide sequences and chromosome synteny.</title>
        <authorList>
            <person name="Kobayashi Y."/>
            <person name="Kayamori A."/>
            <person name="Aoki K."/>
            <person name="Shiwa Y."/>
            <person name="Matsutani M."/>
            <person name="Fujita N."/>
            <person name="Sugita T."/>
            <person name="Iwasaki W."/>
            <person name="Tanaka N."/>
            <person name="Takashima M."/>
        </authorList>
    </citation>
    <scope>NUCLEOTIDE SEQUENCE</scope>
    <source>
        <strain evidence="2">HIS019</strain>
    </source>
</reference>
<organism evidence="2 3">
    <name type="scientific">Cutaneotrichosporon cavernicola</name>
    <dbReference type="NCBI Taxonomy" id="279322"/>
    <lineage>
        <taxon>Eukaryota</taxon>
        <taxon>Fungi</taxon>
        <taxon>Dikarya</taxon>
        <taxon>Basidiomycota</taxon>
        <taxon>Agaricomycotina</taxon>
        <taxon>Tremellomycetes</taxon>
        <taxon>Trichosporonales</taxon>
        <taxon>Trichosporonaceae</taxon>
        <taxon>Cutaneotrichosporon</taxon>
    </lineage>
</organism>
<dbReference type="CDD" id="cd04301">
    <property type="entry name" value="NAT_SF"/>
    <property type="match status" value="1"/>
</dbReference>
<protein>
    <recommendedName>
        <fullName evidence="1">N-acetyltransferase domain-containing protein</fullName>
    </recommendedName>
</protein>
<dbReference type="Gene3D" id="3.40.630.30">
    <property type="match status" value="1"/>
</dbReference>
<dbReference type="Pfam" id="PF13508">
    <property type="entry name" value="Acetyltransf_7"/>
    <property type="match status" value="1"/>
</dbReference>
<dbReference type="GO" id="GO:0016747">
    <property type="term" value="F:acyltransferase activity, transferring groups other than amino-acyl groups"/>
    <property type="evidence" value="ECO:0007669"/>
    <property type="project" value="InterPro"/>
</dbReference>
<proteinExistence type="predicted"/>
<keyword evidence="3" id="KW-1185">Reference proteome</keyword>
<dbReference type="InterPro" id="IPR000182">
    <property type="entry name" value="GNAT_dom"/>
</dbReference>